<evidence type="ECO:0000313" key="2">
    <source>
        <dbReference type="Proteomes" id="UP000182190"/>
    </source>
</evidence>
<accession>A0A7Z9BNG8</accession>
<organism evidence="1 2">
    <name type="scientific">Planktothrix paucivesiculata PCC 9631</name>
    <dbReference type="NCBI Taxonomy" id="671071"/>
    <lineage>
        <taxon>Bacteria</taxon>
        <taxon>Bacillati</taxon>
        <taxon>Cyanobacteriota</taxon>
        <taxon>Cyanophyceae</taxon>
        <taxon>Oscillatoriophycideae</taxon>
        <taxon>Oscillatoriales</taxon>
        <taxon>Microcoleaceae</taxon>
        <taxon>Planktothrix</taxon>
    </lineage>
</organism>
<gene>
    <name evidence="1" type="ORF">PL9631_1120004</name>
</gene>
<sequence length="50" mass="5642">MAGIQTEFRANAGRMESCKAKKAEKLRIQKLVSKTELLYVKLALNRAVFS</sequence>
<keyword evidence="2" id="KW-1185">Reference proteome</keyword>
<protein>
    <submittedName>
        <fullName evidence="1">Uncharacterized protein</fullName>
    </submittedName>
</protein>
<dbReference type="EMBL" id="CZCS02000016">
    <property type="protein sequence ID" value="VXD15096.1"/>
    <property type="molecule type" value="Genomic_DNA"/>
</dbReference>
<evidence type="ECO:0000313" key="1">
    <source>
        <dbReference type="EMBL" id="VXD15096.1"/>
    </source>
</evidence>
<dbReference type="AlphaFoldDB" id="A0A7Z9BNG8"/>
<name>A0A7Z9BNG8_9CYAN</name>
<proteinExistence type="predicted"/>
<comment type="caution">
    <text evidence="1">The sequence shown here is derived from an EMBL/GenBank/DDBJ whole genome shotgun (WGS) entry which is preliminary data.</text>
</comment>
<dbReference type="Proteomes" id="UP000182190">
    <property type="component" value="Unassembled WGS sequence"/>
</dbReference>
<reference evidence="1" key="1">
    <citation type="submission" date="2019-10" db="EMBL/GenBank/DDBJ databases">
        <authorList>
            <consortium name="Genoscope - CEA"/>
            <person name="William W."/>
        </authorList>
    </citation>
    <scope>NUCLEOTIDE SEQUENCE [LARGE SCALE GENOMIC DNA]</scope>
    <source>
        <strain evidence="1">BBR_PRJEB10994</strain>
    </source>
</reference>